<name>A0A2W2B2A5_9ACTN</name>
<dbReference type="Proteomes" id="UP000248764">
    <property type="component" value="Unassembled WGS sequence"/>
</dbReference>
<dbReference type="EMBL" id="POTW01000250">
    <property type="protein sequence ID" value="PZF79040.1"/>
    <property type="molecule type" value="Genomic_DNA"/>
</dbReference>
<protein>
    <submittedName>
        <fullName evidence="1">Uncharacterized protein</fullName>
    </submittedName>
</protein>
<sequence>GYTLAPYYLSDPVPGQFNAYHPYVKRVEPEVVFGSAATGVPNDAIRDEGGETFLDRVWETAPFRNHGQFLQRVKQVADEWVAAGRHTEEQSRAIQLAAAHANKDLEP</sequence>
<reference evidence="1 2" key="1">
    <citation type="submission" date="2018-01" db="EMBL/GenBank/DDBJ databases">
        <title>Draft genome sequence of Jiangella sp. GTF31.</title>
        <authorList>
            <person name="Sahin N."/>
            <person name="Ay H."/>
            <person name="Saygin H."/>
        </authorList>
    </citation>
    <scope>NUCLEOTIDE SEQUENCE [LARGE SCALE GENOMIC DNA]</scope>
    <source>
        <strain evidence="1 2">GTF31</strain>
    </source>
</reference>
<comment type="caution">
    <text evidence="1">The sequence shown here is derived from an EMBL/GenBank/DDBJ whole genome shotgun (WGS) entry which is preliminary data.</text>
</comment>
<proteinExistence type="predicted"/>
<gene>
    <name evidence="1" type="ORF">C1I92_33210</name>
</gene>
<feature type="non-terminal residue" evidence="1">
    <location>
        <position position="1"/>
    </location>
</feature>
<keyword evidence="2" id="KW-1185">Reference proteome</keyword>
<organism evidence="1 2">
    <name type="scientific">Jiangella anatolica</name>
    <dbReference type="NCBI Taxonomy" id="2670374"/>
    <lineage>
        <taxon>Bacteria</taxon>
        <taxon>Bacillati</taxon>
        <taxon>Actinomycetota</taxon>
        <taxon>Actinomycetes</taxon>
        <taxon>Jiangellales</taxon>
        <taxon>Jiangellaceae</taxon>
        <taxon>Jiangella</taxon>
    </lineage>
</organism>
<dbReference type="AlphaFoldDB" id="A0A2W2B2A5"/>
<evidence type="ECO:0000313" key="1">
    <source>
        <dbReference type="EMBL" id="PZF79040.1"/>
    </source>
</evidence>
<accession>A0A2W2B2A5</accession>
<evidence type="ECO:0000313" key="2">
    <source>
        <dbReference type="Proteomes" id="UP000248764"/>
    </source>
</evidence>